<name>A0A6J5S723_9CAUD</name>
<dbReference type="EMBL" id="LR796605">
    <property type="protein sequence ID" value="CAB4153904.1"/>
    <property type="molecule type" value="Genomic_DNA"/>
</dbReference>
<dbReference type="EMBL" id="LR798459">
    <property type="protein sequence ID" value="CAB5238508.1"/>
    <property type="molecule type" value="Genomic_DNA"/>
</dbReference>
<evidence type="ECO:0000313" key="2">
    <source>
        <dbReference type="EMBL" id="CAB4173182.1"/>
    </source>
</evidence>
<evidence type="ECO:0000313" key="5">
    <source>
        <dbReference type="EMBL" id="CAB5238508.1"/>
    </source>
</evidence>
<accession>A0A6J5S723</accession>
<sequence>MKAKYLIQIETNNAYMGVGGWFTVQGAQTKPAADALAADFRHARAVSDTRGVRVISAVKFTNENRAANHAAIRGAA</sequence>
<protein>
    <submittedName>
        <fullName evidence="4">Uncharacterized protein</fullName>
    </submittedName>
</protein>
<proteinExistence type="predicted"/>
<dbReference type="EMBL" id="LR796900">
    <property type="protein sequence ID" value="CAB4173182.1"/>
    <property type="molecule type" value="Genomic_DNA"/>
</dbReference>
<reference evidence="4" key="1">
    <citation type="submission" date="2020-05" db="EMBL/GenBank/DDBJ databases">
        <authorList>
            <person name="Chiriac C."/>
            <person name="Salcher M."/>
            <person name="Ghai R."/>
            <person name="Kavagutti S V."/>
        </authorList>
    </citation>
    <scope>NUCLEOTIDE SEQUENCE</scope>
</reference>
<evidence type="ECO:0000313" key="1">
    <source>
        <dbReference type="EMBL" id="CAB4153904.1"/>
    </source>
</evidence>
<gene>
    <name evidence="3" type="ORF">UFOVP1115_57</name>
    <name evidence="4" type="ORF">UFOVP1390_45</name>
    <name evidence="5" type="ORF">UFOVP1567_56</name>
    <name evidence="1" type="ORF">UFOVP626_39</name>
    <name evidence="2" type="ORF">UFOVP951_34</name>
</gene>
<organism evidence="4">
    <name type="scientific">uncultured Caudovirales phage</name>
    <dbReference type="NCBI Taxonomy" id="2100421"/>
    <lineage>
        <taxon>Viruses</taxon>
        <taxon>Duplodnaviria</taxon>
        <taxon>Heunggongvirae</taxon>
        <taxon>Uroviricota</taxon>
        <taxon>Caudoviricetes</taxon>
        <taxon>Peduoviridae</taxon>
        <taxon>Maltschvirus</taxon>
        <taxon>Maltschvirus maltsch</taxon>
    </lineage>
</organism>
<evidence type="ECO:0000313" key="4">
    <source>
        <dbReference type="EMBL" id="CAB4204263.1"/>
    </source>
</evidence>
<dbReference type="EMBL" id="LR797336">
    <property type="protein sequence ID" value="CAB4204263.1"/>
    <property type="molecule type" value="Genomic_DNA"/>
</dbReference>
<evidence type="ECO:0000313" key="3">
    <source>
        <dbReference type="EMBL" id="CAB4184935.1"/>
    </source>
</evidence>
<dbReference type="EMBL" id="LR797068">
    <property type="protein sequence ID" value="CAB4184935.1"/>
    <property type="molecule type" value="Genomic_DNA"/>
</dbReference>